<evidence type="ECO:0000313" key="2">
    <source>
        <dbReference type="Proteomes" id="UP000287651"/>
    </source>
</evidence>
<organism evidence="1 2">
    <name type="scientific">Ensete ventricosum</name>
    <name type="common">Abyssinian banana</name>
    <name type="synonym">Musa ensete</name>
    <dbReference type="NCBI Taxonomy" id="4639"/>
    <lineage>
        <taxon>Eukaryota</taxon>
        <taxon>Viridiplantae</taxon>
        <taxon>Streptophyta</taxon>
        <taxon>Embryophyta</taxon>
        <taxon>Tracheophyta</taxon>
        <taxon>Spermatophyta</taxon>
        <taxon>Magnoliopsida</taxon>
        <taxon>Liliopsida</taxon>
        <taxon>Zingiberales</taxon>
        <taxon>Musaceae</taxon>
        <taxon>Ensete</taxon>
    </lineage>
</organism>
<dbReference type="EMBL" id="AMZH03002303">
    <property type="protein sequence ID" value="RRT76055.1"/>
    <property type="molecule type" value="Genomic_DNA"/>
</dbReference>
<comment type="caution">
    <text evidence="1">The sequence shown here is derived from an EMBL/GenBank/DDBJ whole genome shotgun (WGS) entry which is preliminary data.</text>
</comment>
<dbReference type="Gene3D" id="2.40.70.10">
    <property type="entry name" value="Acid Proteases"/>
    <property type="match status" value="1"/>
</dbReference>
<dbReference type="AlphaFoldDB" id="A0A427AIJ3"/>
<gene>
    <name evidence="1" type="ORF">B296_00007781</name>
</gene>
<proteinExistence type="predicted"/>
<reference evidence="1 2" key="1">
    <citation type="journal article" date="2014" name="Agronomy (Basel)">
        <title>A Draft Genome Sequence for Ensete ventricosum, the Drought-Tolerant Tree Against Hunger.</title>
        <authorList>
            <person name="Harrison J."/>
            <person name="Moore K.A."/>
            <person name="Paszkiewicz K."/>
            <person name="Jones T."/>
            <person name="Grant M."/>
            <person name="Ambacheew D."/>
            <person name="Muzemil S."/>
            <person name="Studholme D.J."/>
        </authorList>
    </citation>
    <scope>NUCLEOTIDE SEQUENCE [LARGE SCALE GENOMIC DNA]</scope>
</reference>
<dbReference type="InterPro" id="IPR021109">
    <property type="entry name" value="Peptidase_aspartic_dom_sf"/>
</dbReference>
<name>A0A427AIJ3_ENSVE</name>
<accession>A0A427AIJ3</accession>
<protein>
    <recommendedName>
        <fullName evidence="3">Aspartic peptidase DDI1-type domain-containing protein</fullName>
    </recommendedName>
</protein>
<evidence type="ECO:0008006" key="3">
    <source>
        <dbReference type="Google" id="ProtNLM"/>
    </source>
</evidence>
<evidence type="ECO:0000313" key="1">
    <source>
        <dbReference type="EMBL" id="RRT76055.1"/>
    </source>
</evidence>
<sequence>MMKVGGPLRQQPISVFIDTGSKNNFMNNKVAARIALHIEDYSRFDVKVTDSQIFNCDRRCPRVKLLLQDQ</sequence>
<dbReference type="Proteomes" id="UP000287651">
    <property type="component" value="Unassembled WGS sequence"/>
</dbReference>